<dbReference type="EMBL" id="JAVHNS010000009">
    <property type="protein sequence ID" value="KAK6343691.1"/>
    <property type="molecule type" value="Genomic_DNA"/>
</dbReference>
<evidence type="ECO:0000313" key="2">
    <source>
        <dbReference type="Proteomes" id="UP001373714"/>
    </source>
</evidence>
<accession>A0AAV9UJW0</accession>
<organism evidence="1 2">
    <name type="scientific">Orbilia blumenaviensis</name>
    <dbReference type="NCBI Taxonomy" id="1796055"/>
    <lineage>
        <taxon>Eukaryota</taxon>
        <taxon>Fungi</taxon>
        <taxon>Dikarya</taxon>
        <taxon>Ascomycota</taxon>
        <taxon>Pezizomycotina</taxon>
        <taxon>Orbiliomycetes</taxon>
        <taxon>Orbiliales</taxon>
        <taxon>Orbiliaceae</taxon>
        <taxon>Orbilia</taxon>
    </lineage>
</organism>
<name>A0AAV9UJW0_9PEZI</name>
<evidence type="ECO:0000313" key="1">
    <source>
        <dbReference type="EMBL" id="KAK6343691.1"/>
    </source>
</evidence>
<reference evidence="1 2" key="1">
    <citation type="submission" date="2019-10" db="EMBL/GenBank/DDBJ databases">
        <authorList>
            <person name="Palmer J.M."/>
        </authorList>
    </citation>
    <scope>NUCLEOTIDE SEQUENCE [LARGE SCALE GENOMIC DNA]</scope>
    <source>
        <strain evidence="1 2">TWF730</strain>
    </source>
</reference>
<dbReference type="Proteomes" id="UP001373714">
    <property type="component" value="Unassembled WGS sequence"/>
</dbReference>
<sequence>MNITPKSRTIRFFEKFGEGMGDEYEIIGSSLLCEAALAWPASQQHRERQMGHVYGAVYALRIGDRHVHKLLLYQNKEFSSKHVMGVKDLAIECATEALAPLLGDKTNVNVELQLQIIDVQLAESAVKLVFHGRDHRPL</sequence>
<keyword evidence="2" id="KW-1185">Reference proteome</keyword>
<gene>
    <name evidence="1" type="ORF">TWF730_011281</name>
</gene>
<dbReference type="AlphaFoldDB" id="A0AAV9UJW0"/>
<proteinExistence type="predicted"/>
<protein>
    <submittedName>
        <fullName evidence="1">Uncharacterized protein</fullName>
    </submittedName>
</protein>
<comment type="caution">
    <text evidence="1">The sequence shown here is derived from an EMBL/GenBank/DDBJ whole genome shotgun (WGS) entry which is preliminary data.</text>
</comment>